<sequence length="596" mass="60251">MGKLVGIVLFLLAGRYAAFPLDDSHRTDSVSYGLPGHVFDGEDENSNIVHVEPHLQPPAPTHMPYLDLIDQMSTSDAPLAGDVSNVEPEEAQATTTGPVDPEVVVPILQKGSQESSESKSAELHNFHQVSVEKGSSDSTEDRGGSNEDIGEFSTTQRSSKFRSLKSGMRSFDDSDGFGPIEKLNDLPPQFGQQQGPLTQTESTVPPVGQSTLGAVVVVPAEESAVSTDSPTAELVVGQFSGAETPGTEPVVEVTTEQSTTPLIITDSLLTESTVLSTEHSSVSSAAPSTVFESSTVPVTEVTTTVVVPTTGATTEAVVDPIITLSPIENPETSTAVEFSTSPVTERTSESTLLSEATVTALVDDPAVSSSASYALSTQEYTLPESTSVAYERGSTDPTSTESSYSSGTGSGASPYVAESTGPVYVDPYVPTESSGSGSGSGEVVGSGSGSGSGSGDELNDESGSGSGSGSGDGSGSGGGDLGASGSGSGSGDESGYGSGIPETSGSGDGSGNDGNSNGSGSVSTYGVVPVEGSGSGSTPSYAPVVPYGSSSSVSNYGQPGSTRAASTDPIIASTRPPYIAPSKPQTYEKIPIEKVY</sequence>
<dbReference type="Proteomes" id="UP000659654">
    <property type="component" value="Unassembled WGS sequence"/>
</dbReference>
<feature type="signal peptide" evidence="2">
    <location>
        <begin position="1"/>
        <end position="18"/>
    </location>
</feature>
<accession>A0A1I7SSU2</accession>
<protein>
    <submittedName>
        <fullName evidence="3">(pine wood nematode) hypothetical protein</fullName>
    </submittedName>
</protein>
<evidence type="ECO:0000313" key="5">
    <source>
        <dbReference type="Proteomes" id="UP000095284"/>
    </source>
</evidence>
<feature type="compositionally biased region" description="Gly residues" evidence="1">
    <location>
        <begin position="436"/>
        <end position="454"/>
    </location>
</feature>
<feature type="compositionally biased region" description="Basic and acidic residues" evidence="1">
    <location>
        <begin position="116"/>
        <end position="125"/>
    </location>
</feature>
<proteinExistence type="predicted"/>
<feature type="region of interest" description="Disordered" evidence="1">
    <location>
        <begin position="332"/>
        <end position="351"/>
    </location>
</feature>
<evidence type="ECO:0000313" key="3">
    <source>
        <dbReference type="EMBL" id="CAD5221893.1"/>
    </source>
</evidence>
<reference evidence="4" key="2">
    <citation type="submission" date="2020-08" db="EMBL/GenBank/DDBJ databases">
        <authorList>
            <person name="Kikuchi T."/>
        </authorList>
    </citation>
    <scope>NUCLEOTIDE SEQUENCE</scope>
    <source>
        <strain evidence="3">Ka4C1</strain>
    </source>
</reference>
<name>A0A1I7SSU2_BURXY</name>
<evidence type="ECO:0000256" key="1">
    <source>
        <dbReference type="SAM" id="MobiDB-lite"/>
    </source>
</evidence>
<evidence type="ECO:0000256" key="2">
    <source>
        <dbReference type="SAM" id="SignalP"/>
    </source>
</evidence>
<reference evidence="7" key="1">
    <citation type="submission" date="2016-11" db="UniProtKB">
        <authorList>
            <consortium name="WormBaseParasite"/>
        </authorList>
    </citation>
    <scope>IDENTIFICATION</scope>
</reference>
<dbReference type="WBParaSite" id="BXY_1611000.1">
    <property type="protein sequence ID" value="BXY_1611000.1"/>
    <property type="gene ID" value="BXY_1611000"/>
</dbReference>
<feature type="compositionally biased region" description="Low complexity" evidence="1">
    <location>
        <begin position="395"/>
        <end position="413"/>
    </location>
</feature>
<evidence type="ECO:0000313" key="7">
    <source>
        <dbReference type="WBParaSite" id="BXY_1611000.1"/>
    </source>
</evidence>
<keyword evidence="6" id="KW-1185">Reference proteome</keyword>
<dbReference type="Proteomes" id="UP000582659">
    <property type="component" value="Unassembled WGS sequence"/>
</dbReference>
<dbReference type="AlphaFoldDB" id="A0A1I7SSU2"/>
<feature type="compositionally biased region" description="Gly residues" evidence="1">
    <location>
        <begin position="464"/>
        <end position="498"/>
    </location>
</feature>
<dbReference type="EMBL" id="CAJFCV020000003">
    <property type="protein sequence ID" value="CAG9108880.1"/>
    <property type="molecule type" value="Genomic_DNA"/>
</dbReference>
<evidence type="ECO:0000313" key="6">
    <source>
        <dbReference type="Proteomes" id="UP000659654"/>
    </source>
</evidence>
<feature type="compositionally biased region" description="Low complexity" evidence="1">
    <location>
        <begin position="513"/>
        <end position="561"/>
    </location>
</feature>
<feature type="chain" id="PRO_5036022243" evidence="2">
    <location>
        <begin position="19"/>
        <end position="596"/>
    </location>
</feature>
<feature type="region of interest" description="Disordered" evidence="1">
    <location>
        <begin position="385"/>
        <end position="585"/>
    </location>
</feature>
<dbReference type="EMBL" id="CAJFDI010000003">
    <property type="protein sequence ID" value="CAD5221893.1"/>
    <property type="molecule type" value="Genomic_DNA"/>
</dbReference>
<keyword evidence="2" id="KW-0732">Signal</keyword>
<organism evidence="5 7">
    <name type="scientific">Bursaphelenchus xylophilus</name>
    <name type="common">Pinewood nematode worm</name>
    <name type="synonym">Aphelenchoides xylophilus</name>
    <dbReference type="NCBI Taxonomy" id="6326"/>
    <lineage>
        <taxon>Eukaryota</taxon>
        <taxon>Metazoa</taxon>
        <taxon>Ecdysozoa</taxon>
        <taxon>Nematoda</taxon>
        <taxon>Chromadorea</taxon>
        <taxon>Rhabditida</taxon>
        <taxon>Tylenchina</taxon>
        <taxon>Tylenchomorpha</taxon>
        <taxon>Aphelenchoidea</taxon>
        <taxon>Aphelenchoididae</taxon>
        <taxon>Bursaphelenchus</taxon>
    </lineage>
</organism>
<gene>
    <name evidence="3" type="ORF">BXYJ_LOCUS6905</name>
</gene>
<feature type="region of interest" description="Disordered" evidence="1">
    <location>
        <begin position="76"/>
        <end position="187"/>
    </location>
</feature>
<evidence type="ECO:0000313" key="4">
    <source>
        <dbReference type="EMBL" id="CAG9108880.1"/>
    </source>
</evidence>
<dbReference type="Proteomes" id="UP000095284">
    <property type="component" value="Unplaced"/>
</dbReference>